<reference evidence="10" key="1">
    <citation type="submission" date="2016-05" db="EMBL/GenBank/DDBJ databases">
        <title>Comparative genomics of biotechnologically important yeasts.</title>
        <authorList>
            <consortium name="DOE Joint Genome Institute"/>
            <person name="Riley R."/>
            <person name="Haridas S."/>
            <person name="Wolfe K.H."/>
            <person name="Lopes M.R."/>
            <person name="Hittinger C.T."/>
            <person name="Goker M."/>
            <person name="Salamov A."/>
            <person name="Wisecaver J."/>
            <person name="Long T.M."/>
            <person name="Aerts A.L."/>
            <person name="Barry K."/>
            <person name="Choi C."/>
            <person name="Clum A."/>
            <person name="Coughlan A.Y."/>
            <person name="Deshpande S."/>
            <person name="Douglass A.P."/>
            <person name="Hanson S.J."/>
            <person name="Klenk H.-P."/>
            <person name="Labutti K."/>
            <person name="Lapidus A."/>
            <person name="Lindquist E."/>
            <person name="Lipzen A."/>
            <person name="Meier-Kolthoff J.P."/>
            <person name="Ohm R.A."/>
            <person name="Otillar R.P."/>
            <person name="Pangilinan J."/>
            <person name="Peng Y."/>
            <person name="Rokas A."/>
            <person name="Rosa C.A."/>
            <person name="Scheuner C."/>
            <person name="Sibirny A.A."/>
            <person name="Slot J.C."/>
            <person name="Stielow J.B."/>
            <person name="Sun H."/>
            <person name="Kurtzman C.P."/>
            <person name="Blackwell M."/>
            <person name="Grigoriev I.V."/>
            <person name="Jeffries T.W."/>
        </authorList>
    </citation>
    <scope>NUCLEOTIDE SEQUENCE [LARGE SCALE GENOMIC DNA]</scope>
    <source>
        <strain evidence="10">NRRL Y-2460</strain>
    </source>
</reference>
<feature type="region of interest" description="Disordered" evidence="7">
    <location>
        <begin position="424"/>
        <end position="443"/>
    </location>
</feature>
<evidence type="ECO:0000256" key="1">
    <source>
        <dbReference type="ARBA" id="ARBA00004141"/>
    </source>
</evidence>
<dbReference type="AlphaFoldDB" id="A0A1E4U0P1"/>
<evidence type="ECO:0000256" key="2">
    <source>
        <dbReference type="ARBA" id="ARBA00008333"/>
    </source>
</evidence>
<evidence type="ECO:0000256" key="8">
    <source>
        <dbReference type="SAM" id="Phobius"/>
    </source>
</evidence>
<dbReference type="GO" id="GO:0000329">
    <property type="term" value="C:fungal-type vacuole membrane"/>
    <property type="evidence" value="ECO:0007669"/>
    <property type="project" value="TreeGrafter"/>
</dbReference>
<feature type="transmembrane region" description="Helical" evidence="8">
    <location>
        <begin position="124"/>
        <end position="145"/>
    </location>
</feature>
<evidence type="ECO:0000313" key="9">
    <source>
        <dbReference type="EMBL" id="ODV97593.1"/>
    </source>
</evidence>
<feature type="transmembrane region" description="Helical" evidence="8">
    <location>
        <begin position="88"/>
        <end position="112"/>
    </location>
</feature>
<dbReference type="EMBL" id="KV454011">
    <property type="protein sequence ID" value="ODV97593.1"/>
    <property type="molecule type" value="Genomic_DNA"/>
</dbReference>
<gene>
    <name evidence="9" type="ORF">PACTADRAFT_110</name>
</gene>
<feature type="transmembrane region" description="Helical" evidence="8">
    <location>
        <begin position="12"/>
        <end position="34"/>
    </location>
</feature>
<dbReference type="InterPro" id="IPR004923">
    <property type="entry name" value="FTR1/Fip1/EfeU"/>
</dbReference>
<dbReference type="STRING" id="669874.A0A1E4U0P1"/>
<keyword evidence="10" id="KW-1185">Reference proteome</keyword>
<feature type="transmembrane region" description="Helical" evidence="8">
    <location>
        <begin position="359"/>
        <end position="377"/>
    </location>
</feature>
<evidence type="ECO:0000256" key="3">
    <source>
        <dbReference type="ARBA" id="ARBA00022496"/>
    </source>
</evidence>
<dbReference type="PANTHER" id="PTHR31632:SF7">
    <property type="entry name" value="IRON TRANSPORTER FTH1"/>
    <property type="match status" value="1"/>
</dbReference>
<comment type="subcellular location">
    <subcellularLocation>
        <location evidence="1">Membrane</location>
        <topology evidence="1">Multi-pass membrane protein</topology>
    </subcellularLocation>
</comment>
<evidence type="ECO:0000313" key="10">
    <source>
        <dbReference type="Proteomes" id="UP000094236"/>
    </source>
</evidence>
<keyword evidence="6 8" id="KW-0472">Membrane</keyword>
<keyword evidence="3" id="KW-0813">Transport</keyword>
<keyword evidence="4 8" id="KW-0812">Transmembrane</keyword>
<evidence type="ECO:0000256" key="7">
    <source>
        <dbReference type="SAM" id="MobiDB-lite"/>
    </source>
</evidence>
<keyword evidence="5 8" id="KW-1133">Transmembrane helix</keyword>
<evidence type="ECO:0000256" key="5">
    <source>
        <dbReference type="ARBA" id="ARBA00022989"/>
    </source>
</evidence>
<dbReference type="OrthoDB" id="4364at2759"/>
<dbReference type="Proteomes" id="UP000094236">
    <property type="component" value="Unassembled WGS sequence"/>
</dbReference>
<dbReference type="PANTHER" id="PTHR31632">
    <property type="entry name" value="IRON TRANSPORTER FTH1"/>
    <property type="match status" value="1"/>
</dbReference>
<comment type="similarity">
    <text evidence="2">Belongs to the oxidase-dependent Fe transporter (OFeT) (TC 9.A.10.1) family.</text>
</comment>
<evidence type="ECO:0008006" key="11">
    <source>
        <dbReference type="Google" id="ProtNLM"/>
    </source>
</evidence>
<evidence type="ECO:0000256" key="4">
    <source>
        <dbReference type="ARBA" id="ARBA00022692"/>
    </source>
</evidence>
<name>A0A1E4U0P1_PACTA</name>
<sequence>MFALENYFSAQAFFIILRETLESAIIVSVLLAFLKQSLLSYNHQTVDHNGGNVQAPSRADVNEDQDEDEVALRYELNETLYKKLRLQVWLGSFAGLFLCLMIGGLFIVAFYLFETDLWSLTEHYWEGAFSVFASVVISVLGLAMLRLNKLRDKWTIKLSKLLLANHTTISNSLENSPENMGNTNTTITNNSFNNPIKENKSNNFINFTEKYSMFFLPFITTLREGLEAVVFIGGIGINSPLSSIPLSLILGVLFGVAIGIFLYKSGDSMPLKIFLILSTCFLYLVAAGLFSKGIWQFELQHYINLCNGQDMSEVGSGPGSYDVTNSIWHVNCCNGEIDGGWMLFSAILGWTNSATYGSFFGYIAYWICVIVVLKGLLYEERNGILPFIPIKWQKKRMGKRLNFMRLAQKVSDSNSPLNLSNLNQTININNDRPSLDSSTPLIP</sequence>
<proteinExistence type="inferred from homology"/>
<evidence type="ECO:0000256" key="6">
    <source>
        <dbReference type="ARBA" id="ARBA00023136"/>
    </source>
</evidence>
<feature type="transmembrane region" description="Helical" evidence="8">
    <location>
        <begin position="243"/>
        <end position="262"/>
    </location>
</feature>
<protein>
    <recommendedName>
        <fullName evidence="11">Iron transporter FTH1</fullName>
    </recommendedName>
</protein>
<dbReference type="GO" id="GO:0033573">
    <property type="term" value="C:high-affinity iron permease complex"/>
    <property type="evidence" value="ECO:0007669"/>
    <property type="project" value="InterPro"/>
</dbReference>
<dbReference type="GO" id="GO:0015093">
    <property type="term" value="F:ferrous iron transmembrane transporter activity"/>
    <property type="evidence" value="ECO:0007669"/>
    <property type="project" value="TreeGrafter"/>
</dbReference>
<keyword evidence="3" id="KW-0406">Ion transport</keyword>
<accession>A0A1E4U0P1</accession>
<keyword evidence="3" id="KW-0410">Iron transport</keyword>
<organism evidence="9 10">
    <name type="scientific">Pachysolen tannophilus NRRL Y-2460</name>
    <dbReference type="NCBI Taxonomy" id="669874"/>
    <lineage>
        <taxon>Eukaryota</taxon>
        <taxon>Fungi</taxon>
        <taxon>Dikarya</taxon>
        <taxon>Ascomycota</taxon>
        <taxon>Saccharomycotina</taxon>
        <taxon>Pichiomycetes</taxon>
        <taxon>Pachysolenaceae</taxon>
        <taxon>Pachysolen</taxon>
    </lineage>
</organism>
<dbReference type="Pfam" id="PF03239">
    <property type="entry name" value="FTR1"/>
    <property type="match status" value="1"/>
</dbReference>
<keyword evidence="3" id="KW-0408">Iron</keyword>
<feature type="transmembrane region" description="Helical" evidence="8">
    <location>
        <begin position="274"/>
        <end position="295"/>
    </location>
</feature>